<gene>
    <name evidence="1" type="ORF">WBA_LOCUS4199</name>
</gene>
<accession>A0A3P7DN17</accession>
<organism evidence="1 2">
    <name type="scientific">Wuchereria bancrofti</name>
    <dbReference type="NCBI Taxonomy" id="6293"/>
    <lineage>
        <taxon>Eukaryota</taxon>
        <taxon>Metazoa</taxon>
        <taxon>Ecdysozoa</taxon>
        <taxon>Nematoda</taxon>
        <taxon>Chromadorea</taxon>
        <taxon>Rhabditida</taxon>
        <taxon>Spirurina</taxon>
        <taxon>Spiruromorpha</taxon>
        <taxon>Filarioidea</taxon>
        <taxon>Onchocercidae</taxon>
        <taxon>Wuchereria</taxon>
    </lineage>
</organism>
<dbReference type="EMBL" id="UYWW01001654">
    <property type="protein sequence ID" value="VDM10813.1"/>
    <property type="molecule type" value="Genomic_DNA"/>
</dbReference>
<protein>
    <recommendedName>
        <fullName evidence="3">Tudor domain-containing protein</fullName>
    </recommendedName>
</protein>
<dbReference type="OrthoDB" id="5838466at2759"/>
<name>A0A3P7DN17_WUCBA</name>
<feature type="non-terminal residue" evidence="1">
    <location>
        <position position="441"/>
    </location>
</feature>
<dbReference type="Proteomes" id="UP000270924">
    <property type="component" value="Unassembled WGS sequence"/>
</dbReference>
<reference evidence="1 2" key="1">
    <citation type="submission" date="2018-11" db="EMBL/GenBank/DDBJ databases">
        <authorList>
            <consortium name="Pathogen Informatics"/>
        </authorList>
    </citation>
    <scope>NUCLEOTIDE SEQUENCE [LARGE SCALE GENOMIC DNA]</scope>
</reference>
<keyword evidence="2" id="KW-1185">Reference proteome</keyword>
<dbReference type="AlphaFoldDB" id="A0A3P7DN17"/>
<evidence type="ECO:0008006" key="3">
    <source>
        <dbReference type="Google" id="ProtNLM"/>
    </source>
</evidence>
<evidence type="ECO:0000313" key="1">
    <source>
        <dbReference type="EMBL" id="VDM10813.1"/>
    </source>
</evidence>
<evidence type="ECO:0000313" key="2">
    <source>
        <dbReference type="Proteomes" id="UP000270924"/>
    </source>
</evidence>
<sequence>MVAISLPTTIRNFEGEISHVVVAGNETLTFIKPSQWQEERKKISLKLHSLAQSLKKFESLSAVKSGEVYIANVKGSLERSYIIRRPTPDTYSVNLSKFCKLSRSYMRLADAYIYLIDKGMQCEAQFDDIYEFPQELLDFALFSCVCPVFVPSAEQLNVYKAFIGHKCKCEVGLYTIQVNLLEHHETLHPLHDQSPSRSQFIALISDMTKQTISRSFVVLGYVRGRLLVENGDFYKDLQDIVCGGLTIGVNNFAKRSNTPAKIREGDTVSWTASGQRDSSNSELTYRCSSTEEVAQRTRIVGCAPRRRMSVASKKIKCGQQGSCVDAELRTEYEMVKAQALFTQTAFKQYKPDVIPTMVNVRFDKKDRVLDRFWVVNKSIFSTVERVLKESARKITGFPVLRQSLDDDVLMRKIPCVVRTRAESAYKAYYRAVPSRFDARTK</sequence>
<dbReference type="InParanoid" id="A0A3P7DN17"/>
<proteinExistence type="predicted"/>